<feature type="binding site" evidence="18">
    <location>
        <position position="995"/>
    </location>
    <ligand>
        <name>Zn(2+)</name>
        <dbReference type="ChEBI" id="CHEBI:29105"/>
        <label>1</label>
        <note>catalytic</note>
    </ligand>
</feature>
<evidence type="ECO:0000256" key="21">
    <source>
        <dbReference type="PIRSR" id="PIRSR601548-8"/>
    </source>
</evidence>
<feature type="disulfide bond" evidence="19 22">
    <location>
        <begin position="936"/>
        <end position="954"/>
    </location>
</feature>
<keyword evidence="4 23" id="KW-0645">Protease</keyword>
<evidence type="ECO:0000313" key="24">
    <source>
        <dbReference type="EMBL" id="CAH1783580.1"/>
    </source>
</evidence>
<comment type="caution">
    <text evidence="24">The sequence shown here is derived from an EMBL/GenBank/DDBJ whole genome shotgun (WGS) entry which is preliminary data.</text>
</comment>
<feature type="binding site" evidence="17">
    <location>
        <position position="1106"/>
    </location>
    <ligand>
        <name>chloride</name>
        <dbReference type="ChEBI" id="CHEBI:17996"/>
        <label>1</label>
    </ligand>
</feature>
<dbReference type="GO" id="GO:0005886">
    <property type="term" value="C:plasma membrane"/>
    <property type="evidence" value="ECO:0007669"/>
    <property type="project" value="TreeGrafter"/>
</dbReference>
<comment type="caution">
    <text evidence="22">Lacks conserved residue(s) required for the propagation of feature annotation.</text>
</comment>
<feature type="active site" description="Proton acceptor 2" evidence="20">
    <location>
        <position position="968"/>
    </location>
</feature>
<feature type="glycosylation site" description="N-linked (GlcNAc...) (complex) asparagine" evidence="15">
    <location>
        <position position="684"/>
    </location>
</feature>
<dbReference type="OrthoDB" id="10029630at2759"/>
<evidence type="ECO:0000256" key="17">
    <source>
        <dbReference type="PIRSR" id="PIRSR601548-2"/>
    </source>
</evidence>
<keyword evidence="6" id="KW-0732">Signal</keyword>
<evidence type="ECO:0000256" key="13">
    <source>
        <dbReference type="ARBA" id="ARBA00039858"/>
    </source>
</evidence>
<feature type="disulfide bond" evidence="22">
    <location>
        <begin position="1522"/>
        <end position="1540"/>
    </location>
</feature>
<dbReference type="FunFam" id="1.10.1370.30:FF:000004">
    <property type="entry name" value="Angiotensin-converting enzyme"/>
    <property type="match status" value="3"/>
</dbReference>
<keyword evidence="5 18" id="KW-0479">Metal-binding</keyword>
<accession>A0A8J1T7M7</accession>
<sequence>MANMLLCTTLILFSGVCSIHSQSLRNDEAGAWEWMTEFDKNASLVYSKGAYARWDYQTNITNETSAKSAQASLESSQFNQEAYLQARTYNWTNFKNETLRRLFSKVTNIGPAALPAEKAKRLGEVLNSMRTTYSKAEVCNGTECEELEPGLTKIMAESRDYNRLLWAWEGWRNASGKKMRDSYMEFVELSNSGSRLNGFEDNGAYWRSWYEDDALIEKTAKLWNELKPLYQELHAYTLFKLKQTYKDHADKFTTTGHIPAHLLGNMWGQSWVNLNDILKPFPEKQGVDVTDEMVRQGYNATAIFRLSEEFFTSLGLEAMVPTFWNMSMLEKPSDRSVVCHASAWDFMNGRDFRVKQCTVTTMTSMITAHHEMGHIQYFQQYAHQPIKFRTGANPGFHEAIGDVLALSVATPGHLKKIKLLPEDTPDDDEMDLNFLMSEATKKLAFLPFGYLIDQWRWDVFRGNIDETNYNEKWWDLRCKIQGLTPPVKRTEDDFDPGAKYHVPANTPYIRYFVSHVVQFQFHKAMCKAAGHTGPLYKCDIYQSKNAGNLMKQMMELGASKHWADAMERITGVREMTAAPLVEYFRPLLAWLRRENRKNKVRIGWFEGCEADLSLDEAAGNVFVDEHDRNISAVRFTSISARWNYQTNITDDNQKIANAESLKSSQFSLESYNGARRYDWKSFQNETLKRLFGKITSIGPSALEDEGKKKNLTSIQSEMETIYSTAKVCRNVTQVDGTINEECLNLNPGIAGIMANSRDYDELLWAWKGWRDSTGPHMKAKYEEFVKLSNEGSAANGFVDTGDYWRSNYETENFKEVCAELWEKVKPLYQQLHAYARRKLSDKYGRDKFPPSGHIPAHLLGHIQAQVWTSIYPDILRPYMDKPSVDVTPEIVRQGWDAKRMFKTSEEFFTSLGMFKMPEEFWKHSMIERPTDREVVCHASAWDFYNRKDFRIKQCTRMTMGDLVTTHHEMGHVQYYLQYKHQPVLFRRGGNPGFHEAIGDVMSLSVNTPSHLHQIGLLESFETDKESDINFLMRQAASKLAFLPTGYFYDLWRWSVFSGETKPEQYNKKWWDLTCKYAGICSPVERTENDFDPGAKYHIPANTPYIRYFISYVIQFQFHKSLCDAAGHKGPLHTCDIYNSTNAGTKLSNMMQMGSSRPWPEAMEALTGSPNMSANALVEYFQPLLDWLQKENKGFPIGWEEDCPMRNEADAQSWMEENNAATSVVFNDAAINSWNYDSNMTDETRQKSIEAKLRRDKFKLDSYNNITSLYWGGFQNETLKRLLGKVSSIGPAALRNSTKSRRMQDVQAEMSNIYADGKVCDNQAGGQCYGLEPGLTNIMRDSRDYDQLKWAWQGWRNETGRKMRSLYTEFAQLSNEGTRSNGFMDTGDYWRSWYEDKNFQTVCENLWNQLKPFYEELHAYTRHKLMEQYGAQHFPKEGHIPAHLLGNMWAQSWMGIYKDILIPYKGKTSVDVTDELVKQKYTARRMFDVSEDFFSSIGLLNMTKMFWEKSIIVHPNDGRTLICHASAWDFMDGKDFRIKQCTDITMTDLITVHHEMGHTEYQMLYRDQPVLFRGGANPGFHEAIGDVLELSVSTPKHLNLIGLLHNVTEDRESDINFLMSQALKKIAFLPFGYLIDQWRWKVFDGTITPEEYNKQWWKLRCKYQGISPPVSRSEADFDPGAKYHIPGNTPYIRYFVSHVLQFHFHKSLCKAAGHSGPLYKCDIYKSKEAGAKLRAMLELGGSKPWPDALEQITGSREMTVEPIMEYFQPLIDWLKRENKDRGVVWRDSCPDDIPGTDPSPPSPTASPIKDKTAEVNRFRTSTIVLGVLFGVLAVALLGLVAFMFIKRNKSGGDDGYVMT</sequence>
<dbReference type="CDD" id="cd06461">
    <property type="entry name" value="M2_ACE"/>
    <property type="match status" value="3"/>
</dbReference>
<dbReference type="InterPro" id="IPR001548">
    <property type="entry name" value="Peptidase_M2"/>
</dbReference>
<evidence type="ECO:0000313" key="25">
    <source>
        <dbReference type="Proteomes" id="UP000749559"/>
    </source>
</evidence>
<keyword evidence="11 15" id="KW-0325">Glycoprotein</keyword>
<comment type="similarity">
    <text evidence="2 22 23">Belongs to the peptidase M2 family.</text>
</comment>
<feature type="binding site" evidence="17">
    <location>
        <position position="808"/>
    </location>
    <ligand>
        <name>chloride</name>
        <dbReference type="ChEBI" id="CHEBI:17996"/>
        <label>1</label>
    </ligand>
</feature>
<evidence type="ECO:0000256" key="19">
    <source>
        <dbReference type="PIRSR" id="PIRSR601548-4"/>
    </source>
</evidence>
<dbReference type="PRINTS" id="PR00791">
    <property type="entry name" value="PEPDIPTASEA"/>
</dbReference>
<feature type="binding site" evidence="21">
    <location>
        <position position="995"/>
    </location>
    <ligand>
        <name>Zn(2+)</name>
        <dbReference type="ChEBI" id="CHEBI:29105"/>
        <label>2</label>
        <note>catalytic</note>
    </ligand>
</feature>
<feature type="disulfide bond" evidence="19">
    <location>
        <begin position="1122"/>
        <end position="1134"/>
    </location>
</feature>
<evidence type="ECO:0000256" key="11">
    <source>
        <dbReference type="ARBA" id="ARBA00023180"/>
    </source>
</evidence>
<comment type="cofactor">
    <cofactor evidence="1">
        <name>Zn(2+)</name>
        <dbReference type="ChEBI" id="CHEBI:29105"/>
    </cofactor>
</comment>
<dbReference type="GO" id="GO:0004180">
    <property type="term" value="F:carboxypeptidase activity"/>
    <property type="evidence" value="ECO:0007669"/>
    <property type="project" value="UniProtKB-KW"/>
</dbReference>
<evidence type="ECO:0000256" key="10">
    <source>
        <dbReference type="ARBA" id="ARBA00023157"/>
    </source>
</evidence>
<feature type="disulfide bond" evidence="22">
    <location>
        <begin position="1319"/>
        <end position="1327"/>
    </location>
</feature>
<name>A0A8J1T7M7_OWEFU</name>
<evidence type="ECO:0000256" key="1">
    <source>
        <dbReference type="ARBA" id="ARBA00001947"/>
    </source>
</evidence>
<comment type="catalytic activity">
    <reaction evidence="12">
        <text>Release of a C-terminal dipeptide, oligopeptide-|-Xaa-Yaa, when Xaa is not Pro, and Yaa is neither Asp nor Glu. Thus, conversion of angiotensin I to angiotensin II, with increase in vasoconstrictor activity, but no action on angiotensin II.</text>
        <dbReference type="EC" id="3.4.15.1"/>
    </reaction>
</comment>
<keyword evidence="25" id="KW-1185">Reference proteome</keyword>
<dbReference type="Gene3D" id="1.10.1370.30">
    <property type="match status" value="5"/>
</dbReference>
<dbReference type="GO" id="GO:0008241">
    <property type="term" value="F:peptidyl-dipeptidase activity"/>
    <property type="evidence" value="ECO:0007669"/>
    <property type="project" value="UniProtKB-EC"/>
</dbReference>
<dbReference type="GO" id="GO:0046872">
    <property type="term" value="F:metal ion binding"/>
    <property type="evidence" value="ECO:0007669"/>
    <property type="project" value="UniProtKB-KW"/>
</dbReference>
<dbReference type="EMBL" id="CAIIXF020000005">
    <property type="protein sequence ID" value="CAH1783580.1"/>
    <property type="molecule type" value="Genomic_DNA"/>
</dbReference>
<organism evidence="24 25">
    <name type="scientific">Owenia fusiformis</name>
    <name type="common">Polychaete worm</name>
    <dbReference type="NCBI Taxonomy" id="6347"/>
    <lineage>
        <taxon>Eukaryota</taxon>
        <taxon>Metazoa</taxon>
        <taxon>Spiralia</taxon>
        <taxon>Lophotrochozoa</taxon>
        <taxon>Annelida</taxon>
        <taxon>Polychaeta</taxon>
        <taxon>Sedentaria</taxon>
        <taxon>Canalipalpata</taxon>
        <taxon>Sabellida</taxon>
        <taxon>Oweniida</taxon>
        <taxon>Oweniidae</taxon>
        <taxon>Owenia</taxon>
    </lineage>
</organism>
<feature type="disulfide bond" evidence="22">
    <location>
        <begin position="339"/>
        <end position="357"/>
    </location>
</feature>
<evidence type="ECO:0000256" key="12">
    <source>
        <dbReference type="ARBA" id="ARBA00036868"/>
    </source>
</evidence>
<gene>
    <name evidence="24" type="ORF">OFUS_LOCUS9908</name>
</gene>
<dbReference type="Proteomes" id="UP000749559">
    <property type="component" value="Unassembled WGS sequence"/>
</dbReference>
<dbReference type="Pfam" id="PF01401">
    <property type="entry name" value="Peptidase_M2"/>
    <property type="match status" value="3"/>
</dbReference>
<evidence type="ECO:0000256" key="22">
    <source>
        <dbReference type="PROSITE-ProRule" id="PRU01355"/>
    </source>
</evidence>
<evidence type="ECO:0000256" key="18">
    <source>
        <dbReference type="PIRSR" id="PIRSR601548-3"/>
    </source>
</evidence>
<evidence type="ECO:0000256" key="5">
    <source>
        <dbReference type="ARBA" id="ARBA00022723"/>
    </source>
</evidence>
<dbReference type="PROSITE" id="PS52011">
    <property type="entry name" value="PEPTIDASE_M2"/>
    <property type="match status" value="3"/>
</dbReference>
<evidence type="ECO:0000256" key="14">
    <source>
        <dbReference type="PIRSR" id="PIRSR601548-1"/>
    </source>
</evidence>
<dbReference type="EC" id="3.4.-.-" evidence="23"/>
<feature type="glycosylation site" description="N-linked (GlcNAc...) asparagine" evidence="15">
    <location>
        <position position="647"/>
    </location>
</feature>
<feature type="binding site" evidence="18">
    <location>
        <position position="967"/>
    </location>
    <ligand>
        <name>Zn(2+)</name>
        <dbReference type="ChEBI" id="CHEBI:29105"/>
        <label>1</label>
        <note>catalytic</note>
    </ligand>
</feature>
<evidence type="ECO:0000256" key="20">
    <source>
        <dbReference type="PIRSR" id="PIRSR601548-6"/>
    </source>
</evidence>
<feature type="glycosylation site" description="N-linked (GlcNAc...) asparagine; partial" evidence="15">
    <location>
        <position position="1170"/>
    </location>
</feature>
<reference evidence="24" key="1">
    <citation type="submission" date="2022-03" db="EMBL/GenBank/DDBJ databases">
        <authorList>
            <person name="Martin C."/>
        </authorList>
    </citation>
    <scope>NUCLEOTIDE SEQUENCE</scope>
</reference>
<keyword evidence="10 19" id="KW-1015">Disulfide bond</keyword>
<proteinExistence type="inferred from homology"/>
<protein>
    <recommendedName>
        <fullName evidence="13 23">Angiotensin-converting enzyme</fullName>
        <ecNumber evidence="23">3.4.-.-</ecNumber>
    </recommendedName>
</protein>
<evidence type="ECO:0000256" key="3">
    <source>
        <dbReference type="ARBA" id="ARBA00022645"/>
    </source>
</evidence>
<evidence type="ECO:0000256" key="9">
    <source>
        <dbReference type="ARBA" id="ARBA00023049"/>
    </source>
</evidence>
<dbReference type="PANTHER" id="PTHR10514:SF27">
    <property type="entry name" value="ANGIOTENSIN-CONVERTING ENZYME"/>
    <property type="match status" value="1"/>
</dbReference>
<evidence type="ECO:0000256" key="23">
    <source>
        <dbReference type="RuleBase" id="RU361144"/>
    </source>
</evidence>
<evidence type="ECO:0000256" key="4">
    <source>
        <dbReference type="ARBA" id="ARBA00022670"/>
    </source>
</evidence>
<evidence type="ECO:0000256" key="2">
    <source>
        <dbReference type="ARBA" id="ARBA00008139"/>
    </source>
</evidence>
<keyword evidence="3 23" id="KW-0121">Carboxypeptidase</keyword>
<evidence type="ECO:0000256" key="7">
    <source>
        <dbReference type="ARBA" id="ARBA00022801"/>
    </source>
</evidence>
<keyword evidence="8 18" id="KW-0862">Zinc</keyword>
<dbReference type="GO" id="GO:0008237">
    <property type="term" value="F:metallopeptidase activity"/>
    <property type="evidence" value="ECO:0007669"/>
    <property type="project" value="UniProtKB-KW"/>
</dbReference>
<keyword evidence="9 23" id="KW-0482">Metalloprotease</keyword>
<feature type="disulfide bond" evidence="19">
    <location>
        <begin position="728"/>
        <end position="742"/>
    </location>
</feature>
<feature type="active site" description="Proton acceptor 2" evidence="16">
    <location>
        <position position="1554"/>
    </location>
</feature>
<dbReference type="SUPFAM" id="SSF55486">
    <property type="entry name" value="Metalloproteases ('zincins'), catalytic domain"/>
    <property type="match status" value="3"/>
</dbReference>
<feature type="binding site" evidence="18">
    <location>
        <position position="971"/>
    </location>
    <ligand>
        <name>Zn(2+)</name>
        <dbReference type="ChEBI" id="CHEBI:29105"/>
        <label>1</label>
        <note>catalytic</note>
    </ligand>
</feature>
<feature type="active site" description="Proton donor 1" evidence="14">
    <location>
        <position position="1097"/>
    </location>
</feature>
<keyword evidence="7 23" id="KW-0378">Hydrolase</keyword>
<feature type="active site" description="Proton acceptor 1" evidence="14">
    <location>
        <position position="968"/>
    </location>
</feature>
<feature type="binding site" evidence="21">
    <location>
        <position position="967"/>
    </location>
    <ligand>
        <name>Zn(2+)</name>
        <dbReference type="ChEBI" id="CHEBI:29105"/>
        <label>2</label>
        <note>catalytic</note>
    </ligand>
</feature>
<evidence type="ECO:0000256" key="15">
    <source>
        <dbReference type="PIRSR" id="PIRSR601548-10"/>
    </source>
</evidence>
<feature type="binding site" evidence="21">
    <location>
        <position position="971"/>
    </location>
    <ligand>
        <name>Zn(2+)</name>
        <dbReference type="ChEBI" id="CHEBI:29105"/>
        <label>2</label>
        <note>catalytic</note>
    </ligand>
</feature>
<feature type="active site" description="Proton donor 2" evidence="16">
    <location>
        <position position="1683"/>
    </location>
</feature>
<feature type="active site" description="Proton donor 2" evidence="20">
    <location>
        <position position="1097"/>
    </location>
</feature>
<evidence type="ECO:0000256" key="8">
    <source>
        <dbReference type="ARBA" id="ARBA00022833"/>
    </source>
</evidence>
<dbReference type="GO" id="GO:0006508">
    <property type="term" value="P:proteolysis"/>
    <property type="evidence" value="ECO:0007669"/>
    <property type="project" value="UniProtKB-KW"/>
</dbReference>
<evidence type="ECO:0000256" key="16">
    <source>
        <dbReference type="PIRSR" id="PIRSR601548-11"/>
    </source>
</evidence>
<evidence type="ECO:0000256" key="6">
    <source>
        <dbReference type="ARBA" id="ARBA00022729"/>
    </source>
</evidence>
<dbReference type="PANTHER" id="PTHR10514">
    <property type="entry name" value="ANGIOTENSIN-CONVERTING ENZYME"/>
    <property type="match status" value="1"/>
</dbReference>